<dbReference type="InterPro" id="IPR011646">
    <property type="entry name" value="KAP_P-loop"/>
</dbReference>
<dbReference type="Gene3D" id="3.40.50.300">
    <property type="entry name" value="P-loop containing nucleotide triphosphate hydrolases"/>
    <property type="match status" value="1"/>
</dbReference>
<dbReference type="Proteomes" id="UP000612233">
    <property type="component" value="Unassembled WGS sequence"/>
</dbReference>
<accession>A0A927GI98</accession>
<dbReference type="Pfam" id="PF07693">
    <property type="entry name" value="KAP_NTPase"/>
    <property type="match status" value="1"/>
</dbReference>
<dbReference type="InterPro" id="IPR027417">
    <property type="entry name" value="P-loop_NTPase"/>
</dbReference>
<name>A0A927GI98_9BACT</name>
<evidence type="ECO:0000313" key="3">
    <source>
        <dbReference type="EMBL" id="MBD2767172.1"/>
    </source>
</evidence>
<evidence type="ECO:0000313" key="4">
    <source>
        <dbReference type="Proteomes" id="UP000612233"/>
    </source>
</evidence>
<evidence type="ECO:0000259" key="2">
    <source>
        <dbReference type="Pfam" id="PF07693"/>
    </source>
</evidence>
<keyword evidence="4" id="KW-1185">Reference proteome</keyword>
<reference evidence="3" key="1">
    <citation type="submission" date="2020-09" db="EMBL/GenBank/DDBJ databases">
        <authorList>
            <person name="Kim M.K."/>
        </authorList>
    </citation>
    <scope>NUCLEOTIDE SEQUENCE</scope>
    <source>
        <strain evidence="3">BT664</strain>
    </source>
</reference>
<dbReference type="AlphaFoldDB" id="A0A927GI98"/>
<dbReference type="PANTHER" id="PTHR22674">
    <property type="entry name" value="NTPASE, KAP FAMILY P-LOOP DOMAIN-CONTAINING 1"/>
    <property type="match status" value="1"/>
</dbReference>
<feature type="region of interest" description="Disordered" evidence="1">
    <location>
        <begin position="426"/>
        <end position="459"/>
    </location>
</feature>
<dbReference type="PANTHER" id="PTHR22674:SF6">
    <property type="entry name" value="NTPASE KAP FAMILY P-LOOP DOMAIN-CONTAINING PROTEIN 1"/>
    <property type="match status" value="1"/>
</dbReference>
<protein>
    <recommendedName>
        <fullName evidence="2">KAP NTPase domain-containing protein</fullName>
    </recommendedName>
</protein>
<comment type="caution">
    <text evidence="3">The sequence shown here is derived from an EMBL/GenBank/DDBJ whole genome shotgun (WGS) entry which is preliminary data.</text>
</comment>
<dbReference type="NCBIfam" id="NF041923">
    <property type="entry name" value="QatA"/>
    <property type="match status" value="1"/>
</dbReference>
<dbReference type="RefSeq" id="WP_191004004.1">
    <property type="nucleotide sequence ID" value="NZ_JACXAD010000004.1"/>
</dbReference>
<organism evidence="3 4">
    <name type="scientific">Hymenobacter montanus</name>
    <dbReference type="NCBI Taxonomy" id="2771359"/>
    <lineage>
        <taxon>Bacteria</taxon>
        <taxon>Pseudomonadati</taxon>
        <taxon>Bacteroidota</taxon>
        <taxon>Cytophagia</taxon>
        <taxon>Cytophagales</taxon>
        <taxon>Hymenobacteraceae</taxon>
        <taxon>Hymenobacter</taxon>
    </lineage>
</organism>
<evidence type="ECO:0000256" key="1">
    <source>
        <dbReference type="SAM" id="MobiDB-lite"/>
    </source>
</evidence>
<dbReference type="InterPro" id="IPR052754">
    <property type="entry name" value="NTPase_KAP_P-loop"/>
</dbReference>
<feature type="domain" description="KAP NTPase" evidence="2">
    <location>
        <begin position="17"/>
        <end position="382"/>
    </location>
</feature>
<sequence length="637" mass="71420">MWNDQEARVDLLGHRRIAETLVSIMQQEALRPLTIGIHGSWGAGKSSILSLVDAQLRDDPKTLCFTFNGWLYQGYEDTKSALMETVVHELLKRRSTSQQVLDLGKSIFRRINWLKAAKTTGELALTAALTTTLGLPPTALFGLAGAVAKVKKLTESKEEKSSTEITVAAEDDEPWLKPEQATVPAQIQAFRDELQELITRVEVERLVVLVDDLDRCLPGAVIDILEAVKLFLFVPGTVFIIATDEAMIEYAVRRYYPDLPVSQADYTKHYLEKLIQIPIRIPSLNQLQTQNYIRFLLLQHHLQDDQARLQEICQAFERSHKTPYDPTELTYEFITQELGDTNQDLRMVLHVGEQLGSSLATELRGNPRNIKRFMNTVFLRKRVAEIYGLNDLKVGILSKLLLLERFHEREYTQILAEVTASADGHSATVQGLEKPVEPEKADKAEKARVKKPAPAPKPAVETAAEHQLLAWAKLEPAMGEVDLRPYVFVARERAISFQPLDDIPHTLVPVLEVLASGSRMAMQGQQANITALSDPLAQLLFRQLEKLAVKENSWRSESMPMKGLLYLVQQHAGLEVDLINLFQAIPARELGTWVASNLDFMQSAAGLQAKAEFFANVQRNADASAGLKTLITQLTIR</sequence>
<proteinExistence type="predicted"/>
<dbReference type="InterPro" id="IPR049673">
    <property type="entry name" value="QatA"/>
</dbReference>
<gene>
    <name evidence="3" type="ORF">IC235_04595</name>
</gene>
<dbReference type="EMBL" id="JACXAD010000004">
    <property type="protein sequence ID" value="MBD2767172.1"/>
    <property type="molecule type" value="Genomic_DNA"/>
</dbReference>
<feature type="compositionally biased region" description="Basic and acidic residues" evidence="1">
    <location>
        <begin position="434"/>
        <end position="447"/>
    </location>
</feature>
<dbReference type="SUPFAM" id="SSF52540">
    <property type="entry name" value="P-loop containing nucleoside triphosphate hydrolases"/>
    <property type="match status" value="1"/>
</dbReference>